<dbReference type="SUPFAM" id="SSF51261">
    <property type="entry name" value="Duplicated hybrid motif"/>
    <property type="match status" value="1"/>
</dbReference>
<keyword evidence="3" id="KW-1185">Reference proteome</keyword>
<reference evidence="2 3" key="1">
    <citation type="submission" date="2019-05" db="EMBL/GenBank/DDBJ databases">
        <title>Culicoidintestinum kansasii gen. nov., sp. nov. from the gastrointestinal tract of the biting midge, Culicoides sonorensis.</title>
        <authorList>
            <person name="Neupane S."/>
            <person name="Ghosh A."/>
            <person name="Gunther S."/>
            <person name="Martin K."/>
            <person name="Zurek L."/>
        </authorList>
    </citation>
    <scope>NUCLEOTIDE SEQUENCE [LARGE SCALE GENOMIC DNA]</scope>
    <source>
        <strain evidence="2 3">CS-1</strain>
    </source>
</reference>
<organism evidence="2 3">
    <name type="scientific">Culicoidibacter larvae</name>
    <dbReference type="NCBI Taxonomy" id="2579976"/>
    <lineage>
        <taxon>Bacteria</taxon>
        <taxon>Bacillati</taxon>
        <taxon>Bacillota</taxon>
        <taxon>Culicoidibacteria</taxon>
        <taxon>Culicoidibacterales</taxon>
        <taxon>Culicoidibacteraceae</taxon>
        <taxon>Culicoidibacter</taxon>
    </lineage>
</organism>
<dbReference type="Pfam" id="PF01551">
    <property type="entry name" value="Peptidase_M23"/>
    <property type="match status" value="1"/>
</dbReference>
<dbReference type="OrthoDB" id="9801106at2"/>
<dbReference type="InterPro" id="IPR050570">
    <property type="entry name" value="Cell_wall_metabolism_enzyme"/>
</dbReference>
<gene>
    <name evidence="2" type="ORF">FEZ08_04185</name>
</gene>
<dbReference type="Proteomes" id="UP000306912">
    <property type="component" value="Unassembled WGS sequence"/>
</dbReference>
<dbReference type="EMBL" id="VBWP01000003">
    <property type="protein sequence ID" value="TLG75251.1"/>
    <property type="molecule type" value="Genomic_DNA"/>
</dbReference>
<evidence type="ECO:0000313" key="2">
    <source>
        <dbReference type="EMBL" id="TLG75251.1"/>
    </source>
</evidence>
<dbReference type="AlphaFoldDB" id="A0A5R8QDE7"/>
<name>A0A5R8QDE7_9FIRM</name>
<sequence length="246" mass="27821">MQKMRKGLTNMRIYSLAHKAEVKVTCLFDNKSYGSGIRDWVAEYGYSMTATPNPYKGHGGIDLTQGLGTPIYAVTSGTAEVLYNNGAAGNEVRVRFGEYTIRYLHLDTIAIANGVMIKKGDRIGSEGGSGGYAPHLHFEVQKNGEKIDPYNIVQNGLTEITIKEENYLMWDKGSKYLKKEAWVRHTPAWGDQNLVGFGNQNNYNNVVKVKPQWVEIILTEKNDFYLCEVQVDKHFRLAWLEKNAFQ</sequence>
<feature type="domain" description="M23ase beta-sheet core" evidence="1">
    <location>
        <begin position="57"/>
        <end position="149"/>
    </location>
</feature>
<dbReference type="InterPro" id="IPR011055">
    <property type="entry name" value="Dup_hybrid_motif"/>
</dbReference>
<dbReference type="PANTHER" id="PTHR21666:SF270">
    <property type="entry name" value="MUREIN HYDROLASE ACTIVATOR ENVC"/>
    <property type="match status" value="1"/>
</dbReference>
<evidence type="ECO:0000313" key="3">
    <source>
        <dbReference type="Proteomes" id="UP000306912"/>
    </source>
</evidence>
<comment type="caution">
    <text evidence="2">The sequence shown here is derived from an EMBL/GenBank/DDBJ whole genome shotgun (WGS) entry which is preliminary data.</text>
</comment>
<proteinExistence type="predicted"/>
<dbReference type="GO" id="GO:0004222">
    <property type="term" value="F:metalloendopeptidase activity"/>
    <property type="evidence" value="ECO:0007669"/>
    <property type="project" value="TreeGrafter"/>
</dbReference>
<dbReference type="InterPro" id="IPR016047">
    <property type="entry name" value="M23ase_b-sheet_dom"/>
</dbReference>
<dbReference type="InParanoid" id="A0A5R8QDE7"/>
<evidence type="ECO:0000259" key="1">
    <source>
        <dbReference type="Pfam" id="PF01551"/>
    </source>
</evidence>
<dbReference type="Gene3D" id="2.70.70.10">
    <property type="entry name" value="Glucose Permease (Domain IIA)"/>
    <property type="match status" value="1"/>
</dbReference>
<accession>A0A5R8QDE7</accession>
<protein>
    <submittedName>
        <fullName evidence="2">M23 family metallopeptidase</fullName>
    </submittedName>
</protein>
<dbReference type="CDD" id="cd12797">
    <property type="entry name" value="M23_peptidase"/>
    <property type="match status" value="1"/>
</dbReference>
<dbReference type="PANTHER" id="PTHR21666">
    <property type="entry name" value="PEPTIDASE-RELATED"/>
    <property type="match status" value="1"/>
</dbReference>